<keyword evidence="5" id="KW-0175">Coiled coil</keyword>
<dbReference type="PROSITE" id="PS50969">
    <property type="entry name" value="FCP1"/>
    <property type="match status" value="1"/>
</dbReference>
<evidence type="ECO:0000256" key="3">
    <source>
        <dbReference type="ARBA" id="ARBA00022833"/>
    </source>
</evidence>
<evidence type="ECO:0000256" key="2">
    <source>
        <dbReference type="ARBA" id="ARBA00022771"/>
    </source>
</evidence>
<evidence type="ECO:0000313" key="11">
    <source>
        <dbReference type="Proteomes" id="UP000054498"/>
    </source>
</evidence>
<organism evidence="10 11">
    <name type="scientific">Monoraphidium neglectum</name>
    <dbReference type="NCBI Taxonomy" id="145388"/>
    <lineage>
        <taxon>Eukaryota</taxon>
        <taxon>Viridiplantae</taxon>
        <taxon>Chlorophyta</taxon>
        <taxon>core chlorophytes</taxon>
        <taxon>Chlorophyceae</taxon>
        <taxon>CS clade</taxon>
        <taxon>Sphaeropleales</taxon>
        <taxon>Selenastraceae</taxon>
        <taxon>Monoraphidium</taxon>
    </lineage>
</organism>
<dbReference type="InterPro" id="IPR036412">
    <property type="entry name" value="HAD-like_sf"/>
</dbReference>
<reference evidence="10 11" key="1">
    <citation type="journal article" date="2013" name="BMC Genomics">
        <title>Reconstruction of the lipid metabolism for the microalga Monoraphidium neglectum from its genome sequence reveals characteristics suitable for biofuel production.</title>
        <authorList>
            <person name="Bogen C."/>
            <person name="Al-Dilaimi A."/>
            <person name="Albersmeier A."/>
            <person name="Wichmann J."/>
            <person name="Grundmann M."/>
            <person name="Rupp O."/>
            <person name="Lauersen K.J."/>
            <person name="Blifernez-Klassen O."/>
            <person name="Kalinowski J."/>
            <person name="Goesmann A."/>
            <person name="Mussgnug J.H."/>
            <person name="Kruse O."/>
        </authorList>
    </citation>
    <scope>NUCLEOTIDE SEQUENCE [LARGE SCALE GENOMIC DNA]</scope>
    <source>
        <strain evidence="10 11">SAG 48.87</strain>
    </source>
</reference>
<dbReference type="Proteomes" id="UP000054498">
    <property type="component" value="Unassembled WGS sequence"/>
</dbReference>
<dbReference type="InterPro" id="IPR017907">
    <property type="entry name" value="Znf_RING_CS"/>
</dbReference>
<dbReference type="AlphaFoldDB" id="A0A0D2LDJ5"/>
<dbReference type="InterPro" id="IPR013083">
    <property type="entry name" value="Znf_RING/FYVE/PHD"/>
</dbReference>
<keyword evidence="3" id="KW-0862">Zinc</keyword>
<dbReference type="GeneID" id="25736051"/>
<dbReference type="InterPro" id="IPR050365">
    <property type="entry name" value="TIM50"/>
</dbReference>
<dbReference type="Gene3D" id="3.30.40.10">
    <property type="entry name" value="Zinc/RING finger domain, C3HC4 (zinc finger)"/>
    <property type="match status" value="1"/>
</dbReference>
<dbReference type="InterPro" id="IPR004274">
    <property type="entry name" value="FCP1_dom"/>
</dbReference>
<dbReference type="CDD" id="cd16449">
    <property type="entry name" value="RING-HC"/>
    <property type="match status" value="1"/>
</dbReference>
<evidence type="ECO:0000256" key="5">
    <source>
        <dbReference type="SAM" id="Coils"/>
    </source>
</evidence>
<feature type="domain" description="FCP1 homology" evidence="8">
    <location>
        <begin position="457"/>
        <end position="624"/>
    </location>
</feature>
<dbReference type="KEGG" id="mng:MNEG_3173"/>
<dbReference type="SMART" id="SM00184">
    <property type="entry name" value="RING"/>
    <property type="match status" value="1"/>
</dbReference>
<dbReference type="EMBL" id="KK100607">
    <property type="protein sequence ID" value="KIZ04779.1"/>
    <property type="molecule type" value="Genomic_DNA"/>
</dbReference>
<dbReference type="Gene3D" id="3.40.50.1000">
    <property type="entry name" value="HAD superfamily/HAD-like"/>
    <property type="match status" value="1"/>
</dbReference>
<dbReference type="InterPro" id="IPR023214">
    <property type="entry name" value="HAD_sf"/>
</dbReference>
<dbReference type="Pfam" id="PF13445">
    <property type="entry name" value="zf-RING_UBOX"/>
    <property type="match status" value="1"/>
</dbReference>
<evidence type="ECO:0000259" key="7">
    <source>
        <dbReference type="PROSITE" id="PS50089"/>
    </source>
</evidence>
<dbReference type="PROSITE" id="PS51382">
    <property type="entry name" value="SPX"/>
    <property type="match status" value="1"/>
</dbReference>
<feature type="compositionally biased region" description="Acidic residues" evidence="6">
    <location>
        <begin position="391"/>
        <end position="400"/>
    </location>
</feature>
<feature type="coiled-coil region" evidence="5">
    <location>
        <begin position="48"/>
        <end position="82"/>
    </location>
</feature>
<dbReference type="STRING" id="145388.A0A0D2LDJ5"/>
<evidence type="ECO:0000259" key="8">
    <source>
        <dbReference type="PROSITE" id="PS50969"/>
    </source>
</evidence>
<proteinExistence type="predicted"/>
<dbReference type="InterPro" id="IPR027370">
    <property type="entry name" value="Znf-RING_euk"/>
</dbReference>
<dbReference type="GO" id="GO:0008270">
    <property type="term" value="F:zinc ion binding"/>
    <property type="evidence" value="ECO:0007669"/>
    <property type="project" value="UniProtKB-KW"/>
</dbReference>
<evidence type="ECO:0000256" key="6">
    <source>
        <dbReference type="SAM" id="MobiDB-lite"/>
    </source>
</evidence>
<dbReference type="CDD" id="cd14447">
    <property type="entry name" value="SPX"/>
    <property type="match status" value="1"/>
</dbReference>
<feature type="compositionally biased region" description="Low complexity" evidence="6">
    <location>
        <begin position="274"/>
        <end position="285"/>
    </location>
</feature>
<dbReference type="PROSITE" id="PS50089">
    <property type="entry name" value="ZF_RING_2"/>
    <property type="match status" value="1"/>
</dbReference>
<evidence type="ECO:0000256" key="1">
    <source>
        <dbReference type="ARBA" id="ARBA00022723"/>
    </source>
</evidence>
<feature type="domain" description="SPX" evidence="9">
    <location>
        <begin position="1"/>
        <end position="127"/>
    </location>
</feature>
<feature type="domain" description="RING-type" evidence="7">
    <location>
        <begin position="223"/>
        <end position="247"/>
    </location>
</feature>
<feature type="region of interest" description="Disordered" evidence="6">
    <location>
        <begin position="379"/>
        <end position="400"/>
    </location>
</feature>
<feature type="region of interest" description="Disordered" evidence="6">
    <location>
        <begin position="182"/>
        <end position="202"/>
    </location>
</feature>
<feature type="compositionally biased region" description="Pro residues" evidence="6">
    <location>
        <begin position="263"/>
        <end position="273"/>
    </location>
</feature>
<keyword evidence="1" id="KW-0479">Metal-binding</keyword>
<feature type="compositionally biased region" description="Low complexity" evidence="6">
    <location>
        <begin position="185"/>
        <end position="194"/>
    </location>
</feature>
<dbReference type="PANTHER" id="PTHR12210">
    <property type="entry name" value="DULLARD PROTEIN PHOSPHATASE"/>
    <property type="match status" value="1"/>
</dbReference>
<dbReference type="InterPro" id="IPR004331">
    <property type="entry name" value="SPX_dom"/>
</dbReference>
<protein>
    <recommendedName>
        <fullName evidence="12">CTD small phosphatase-like protein 2</fullName>
    </recommendedName>
</protein>
<feature type="compositionally biased region" description="Gly residues" evidence="6">
    <location>
        <begin position="286"/>
        <end position="295"/>
    </location>
</feature>
<dbReference type="PROSITE" id="PS00518">
    <property type="entry name" value="ZF_RING_1"/>
    <property type="match status" value="1"/>
</dbReference>
<evidence type="ECO:0008006" key="12">
    <source>
        <dbReference type="Google" id="ProtNLM"/>
    </source>
</evidence>
<evidence type="ECO:0000313" key="10">
    <source>
        <dbReference type="EMBL" id="KIZ04779.1"/>
    </source>
</evidence>
<dbReference type="SUPFAM" id="SSF57850">
    <property type="entry name" value="RING/U-box"/>
    <property type="match status" value="1"/>
</dbReference>
<feature type="region of interest" description="Disordered" evidence="6">
    <location>
        <begin position="259"/>
        <end position="318"/>
    </location>
</feature>
<feature type="compositionally biased region" description="Low complexity" evidence="6">
    <location>
        <begin position="305"/>
        <end position="318"/>
    </location>
</feature>
<gene>
    <name evidence="10" type="ORF">MNEG_3173</name>
</gene>
<dbReference type="OrthoDB" id="277011at2759"/>
<dbReference type="InterPro" id="IPR001841">
    <property type="entry name" value="Znf_RING"/>
</dbReference>
<dbReference type="CDD" id="cd07521">
    <property type="entry name" value="HAD_FCP1-like"/>
    <property type="match status" value="1"/>
</dbReference>
<evidence type="ECO:0000256" key="4">
    <source>
        <dbReference type="PROSITE-ProRule" id="PRU00175"/>
    </source>
</evidence>
<keyword evidence="2 4" id="KW-0863">Zinc-finger</keyword>
<dbReference type="RefSeq" id="XP_013903798.1">
    <property type="nucleotide sequence ID" value="XM_014048344.1"/>
</dbReference>
<dbReference type="SMART" id="SM00577">
    <property type="entry name" value="CPDc"/>
    <property type="match status" value="1"/>
</dbReference>
<dbReference type="SUPFAM" id="SSF56784">
    <property type="entry name" value="HAD-like"/>
    <property type="match status" value="1"/>
</dbReference>
<dbReference type="Pfam" id="PF03031">
    <property type="entry name" value="NIF"/>
    <property type="match status" value="1"/>
</dbReference>
<evidence type="ECO:0000259" key="9">
    <source>
        <dbReference type="PROSITE" id="PS51382"/>
    </source>
</evidence>
<name>A0A0D2LDJ5_9CHLO</name>
<accession>A0A0D2LDJ5</accession>
<keyword evidence="11" id="KW-1185">Reference proteome</keyword>
<sequence>MKFGKRLAAEAARRWTAHYLDYKAIKKAIKDDIRQSDAGGAGALRVLLLELRKVSNFYLEKADELEARLEELAAAGAATRDARALAQVRSDISALIKFVALNYLAVVKAIKKRNRHFKSHFGEASQQLQWQRLQQGAGGQQQQEPAGFDPLHPLDLLSQEVFFTSNRLAGLATRAEVLSREGPDGALLPPAGAAAGTGGAAGAGASAEQRAAAREALLQDYQCPVCLEVLRNPVVLTCAHRFCWGCLVAHYAAIRGPRSAGAPPAPQPLPPQQQPGHGHQPQHGHSGSGCGGSACGGHNHHHDQQQQQQWGGDAAPGAGEQHEALVVLEKIVEAQDCEDSTYYACPVCRQPQVLNIESLQVDPHLTRFIDDLRVQLAPSNASTASTVSMADVDDSEVEPDEIEAEVDSEAAEAAATEAAAAASEAASSEADMWVGLESDEDLEEPADGWLLPPQAPEHAGRLTVLLDLDGTLISSFTPKRAPRLPPTMRTHLVGQGSGLNPAGVFVVERPGLTDFLAELAAFAEVVVFTAGLQEYAAPIIDAIDPGSKYVAARVYREGTTRTDHYQCVKDMRRVGRALSRTVLVDDTPLAFLHQPSNGVPVLGFRGDPEDRLLGEAVLPLLQVGCCMPSAVRVYPSMLLVNPCLTAPSVTVPADAGGRARRAPAAGPAL</sequence>
<feature type="compositionally biased region" description="Polar residues" evidence="6">
    <location>
        <begin position="379"/>
        <end position="388"/>
    </location>
</feature>